<feature type="compositionally biased region" description="Polar residues" evidence="1">
    <location>
        <begin position="33"/>
        <end position="44"/>
    </location>
</feature>
<dbReference type="PATRIC" id="fig|543877.4.peg.1842"/>
<gene>
    <name evidence="2" type="ORF">AM2010_1817</name>
</gene>
<feature type="region of interest" description="Disordered" evidence="1">
    <location>
        <begin position="33"/>
        <end position="64"/>
    </location>
</feature>
<protein>
    <submittedName>
        <fullName evidence="2">Uncharacterized protein</fullName>
    </submittedName>
</protein>
<organism evidence="2 3">
    <name type="scientific">Pelagerythrobacter marensis</name>
    <dbReference type="NCBI Taxonomy" id="543877"/>
    <lineage>
        <taxon>Bacteria</taxon>
        <taxon>Pseudomonadati</taxon>
        <taxon>Pseudomonadota</taxon>
        <taxon>Alphaproteobacteria</taxon>
        <taxon>Sphingomonadales</taxon>
        <taxon>Erythrobacteraceae</taxon>
        <taxon>Pelagerythrobacter</taxon>
    </lineage>
</organism>
<evidence type="ECO:0000256" key="1">
    <source>
        <dbReference type="SAM" id="MobiDB-lite"/>
    </source>
</evidence>
<evidence type="ECO:0000313" key="2">
    <source>
        <dbReference type="EMBL" id="AKM07880.1"/>
    </source>
</evidence>
<sequence length="64" mass="6795">MIRELEIEPALQVTRVRMTGLGTTGLASISATAARSGASDQNKQYLRPLPASESSATRPRGPAR</sequence>
<dbReference type="STRING" id="543877.AM2010_1817"/>
<reference evidence="2 3" key="1">
    <citation type="submission" date="2015-06" db="EMBL/GenBank/DDBJ databases">
        <authorList>
            <person name="Kim K.M."/>
        </authorList>
    </citation>
    <scope>NUCLEOTIDE SEQUENCE [LARGE SCALE GENOMIC DNA]</scope>
    <source>
        <strain evidence="2 3">KCTC 22370</strain>
    </source>
</reference>
<keyword evidence="3" id="KW-1185">Reference proteome</keyword>
<dbReference type="Proteomes" id="UP000037643">
    <property type="component" value="Chromosome"/>
</dbReference>
<dbReference type="EMBL" id="CP011805">
    <property type="protein sequence ID" value="AKM07880.1"/>
    <property type="molecule type" value="Genomic_DNA"/>
</dbReference>
<evidence type="ECO:0000313" key="3">
    <source>
        <dbReference type="Proteomes" id="UP000037643"/>
    </source>
</evidence>
<accession>A0A0G3X8K2</accession>
<dbReference type="AlphaFoldDB" id="A0A0G3X8K2"/>
<dbReference type="KEGG" id="amx:AM2010_1817"/>
<proteinExistence type="predicted"/>
<name>A0A0G3X8K2_9SPHN</name>